<evidence type="ECO:0000313" key="3">
    <source>
        <dbReference type="Proteomes" id="UP000245207"/>
    </source>
</evidence>
<dbReference type="EMBL" id="PKPP01006508">
    <property type="protein sequence ID" value="PWA56292.1"/>
    <property type="molecule type" value="Genomic_DNA"/>
</dbReference>
<dbReference type="InterPro" id="IPR040256">
    <property type="entry name" value="At4g02000-like"/>
</dbReference>
<dbReference type="AlphaFoldDB" id="A0A2U1M4V6"/>
<name>A0A2U1M4V6_ARTAN</name>
<feature type="region of interest" description="Disordered" evidence="1">
    <location>
        <begin position="137"/>
        <end position="232"/>
    </location>
</feature>
<dbReference type="PANTHER" id="PTHR31286">
    <property type="entry name" value="GLYCINE-RICH CELL WALL STRUCTURAL PROTEIN 1.8-LIKE"/>
    <property type="match status" value="1"/>
</dbReference>
<feature type="compositionally biased region" description="Basic and acidic residues" evidence="1">
    <location>
        <begin position="137"/>
        <end position="146"/>
    </location>
</feature>
<evidence type="ECO:0000313" key="2">
    <source>
        <dbReference type="EMBL" id="PWA56292.1"/>
    </source>
</evidence>
<feature type="compositionally biased region" description="Low complexity" evidence="1">
    <location>
        <begin position="218"/>
        <end position="229"/>
    </location>
</feature>
<dbReference type="STRING" id="35608.A0A2U1M4V6"/>
<comment type="caution">
    <text evidence="2">The sequence shown here is derived from an EMBL/GenBank/DDBJ whole genome shotgun (WGS) entry which is preliminary data.</text>
</comment>
<evidence type="ECO:0000256" key="1">
    <source>
        <dbReference type="SAM" id="MobiDB-lite"/>
    </source>
</evidence>
<organism evidence="2 3">
    <name type="scientific">Artemisia annua</name>
    <name type="common">Sweet wormwood</name>
    <dbReference type="NCBI Taxonomy" id="35608"/>
    <lineage>
        <taxon>Eukaryota</taxon>
        <taxon>Viridiplantae</taxon>
        <taxon>Streptophyta</taxon>
        <taxon>Embryophyta</taxon>
        <taxon>Tracheophyta</taxon>
        <taxon>Spermatophyta</taxon>
        <taxon>Magnoliopsida</taxon>
        <taxon>eudicotyledons</taxon>
        <taxon>Gunneridae</taxon>
        <taxon>Pentapetalae</taxon>
        <taxon>asterids</taxon>
        <taxon>campanulids</taxon>
        <taxon>Asterales</taxon>
        <taxon>Asteraceae</taxon>
        <taxon>Asteroideae</taxon>
        <taxon>Anthemideae</taxon>
        <taxon>Artemisiinae</taxon>
        <taxon>Artemisia</taxon>
    </lineage>
</organism>
<gene>
    <name evidence="2" type="ORF">CTI12_AA419720</name>
</gene>
<keyword evidence="3" id="KW-1185">Reference proteome</keyword>
<feature type="compositionally biased region" description="Basic and acidic residues" evidence="1">
    <location>
        <begin position="201"/>
        <end position="217"/>
    </location>
</feature>
<protein>
    <submittedName>
        <fullName evidence="2">Uncharacterized protein</fullName>
    </submittedName>
</protein>
<proteinExistence type="predicted"/>
<sequence>MCLYKTDPTTLPIWVKLCNVPLEAWSHMGVSALASRVGKPLIMDAVTASMCKVGVGRIGYARVLVEVSAGKELPEVIDVVYRNANKEEVCRKIVKVMYDWKPPMCKECCVYGHSTTKCLKVTKEKVGGTEVQNEFVDKEQANKSVDDSDEGFVKVNHNRNKNNGGSKHTEGKQNNQPLKNGKQNKDNRTKPATRSVYQPKEQVKIVEENGMLEKNDGNNKNGENIANKNSVSSTPKKAWTVNNVILDALKKTSNKYHVLGEYDANDADEMNDIRCKEIVDEYIRLKKEPSEEVLKTWNDDMIGYFNKTKELQCNKGKDNGILEKGGVQEEEDVLSDEAGMAKSLNRNVLKGKDKGDIGRDGKVYG</sequence>
<feature type="compositionally biased region" description="Polar residues" evidence="1">
    <location>
        <begin position="161"/>
        <end position="178"/>
    </location>
</feature>
<dbReference type="OrthoDB" id="1101116at2759"/>
<accession>A0A2U1M4V6</accession>
<dbReference type="Proteomes" id="UP000245207">
    <property type="component" value="Unassembled WGS sequence"/>
</dbReference>
<reference evidence="2 3" key="1">
    <citation type="journal article" date="2018" name="Mol. Plant">
        <title>The genome of Artemisia annua provides insight into the evolution of Asteraceae family and artemisinin biosynthesis.</title>
        <authorList>
            <person name="Shen Q."/>
            <person name="Zhang L."/>
            <person name="Liao Z."/>
            <person name="Wang S."/>
            <person name="Yan T."/>
            <person name="Shi P."/>
            <person name="Liu M."/>
            <person name="Fu X."/>
            <person name="Pan Q."/>
            <person name="Wang Y."/>
            <person name="Lv Z."/>
            <person name="Lu X."/>
            <person name="Zhang F."/>
            <person name="Jiang W."/>
            <person name="Ma Y."/>
            <person name="Chen M."/>
            <person name="Hao X."/>
            <person name="Li L."/>
            <person name="Tang Y."/>
            <person name="Lv G."/>
            <person name="Zhou Y."/>
            <person name="Sun X."/>
            <person name="Brodelius P.E."/>
            <person name="Rose J.K.C."/>
            <person name="Tang K."/>
        </authorList>
    </citation>
    <scope>NUCLEOTIDE SEQUENCE [LARGE SCALE GENOMIC DNA]</scope>
    <source>
        <strain evidence="3">cv. Huhao1</strain>
        <tissue evidence="2">Leaf</tissue>
    </source>
</reference>
<dbReference type="PANTHER" id="PTHR31286:SF99">
    <property type="entry name" value="DUF4283 DOMAIN-CONTAINING PROTEIN"/>
    <property type="match status" value="1"/>
</dbReference>